<comment type="caution">
    <text evidence="1">The sequence shown here is derived from an EMBL/GenBank/DDBJ whole genome shotgun (WGS) entry which is preliminary data.</text>
</comment>
<sequence>MVFNFIRIGKTISCQMDCFYVFDLYRDLLLRRMKTIIILKPISKLKMWDLAQKANNFKLDIIF</sequence>
<evidence type="ECO:0000313" key="1">
    <source>
        <dbReference type="EMBL" id="OOV44125.1"/>
    </source>
</evidence>
<organism evidence="1 2">
    <name type="scientific">Leptospira kirschneri serovar Pomona</name>
    <dbReference type="NCBI Taxonomy" id="561005"/>
    <lineage>
        <taxon>Bacteria</taxon>
        <taxon>Pseudomonadati</taxon>
        <taxon>Spirochaetota</taxon>
        <taxon>Spirochaetia</taxon>
        <taxon>Leptospirales</taxon>
        <taxon>Leptospiraceae</taxon>
        <taxon>Leptospira</taxon>
    </lineage>
</organism>
<accession>A0A1T1DTD4</accession>
<name>A0A1T1DTD4_9LEPT</name>
<dbReference type="Proteomes" id="UP000191008">
    <property type="component" value="Unassembled WGS sequence"/>
</dbReference>
<protein>
    <submittedName>
        <fullName evidence="1">Uncharacterized protein</fullName>
    </submittedName>
</protein>
<dbReference type="EMBL" id="MVIT01000055">
    <property type="protein sequence ID" value="OOV44125.1"/>
    <property type="molecule type" value="Genomic_DNA"/>
</dbReference>
<reference evidence="1 2" key="1">
    <citation type="submission" date="2017-02" db="EMBL/GenBank/DDBJ databases">
        <title>Comparative genomic analysis of Brazilian Leptospira kirschneri strains of different serogroups.</title>
        <authorList>
            <person name="Moreno L.Z."/>
            <person name="Miraglia F."/>
            <person name="Kremer F.S."/>
            <person name="Eslabao M.R."/>
            <person name="Lilenbaum W."/>
            <person name="Dellagostin O.A."/>
            <person name="Moreno A.M."/>
        </authorList>
    </citation>
    <scope>NUCLEOTIDE SEQUENCE [LARGE SCALE GENOMIC DNA]</scope>
    <source>
        <strain evidence="1 2">M110/06</strain>
    </source>
</reference>
<proteinExistence type="predicted"/>
<gene>
    <name evidence="1" type="ORF">B1J93_06570</name>
</gene>
<evidence type="ECO:0000313" key="2">
    <source>
        <dbReference type="Proteomes" id="UP000191008"/>
    </source>
</evidence>
<dbReference type="AlphaFoldDB" id="A0A1T1DTD4"/>